<name>A0A8D2K3N8_THEGE</name>
<dbReference type="PANTHER" id="PTHR12138:SF162">
    <property type="entry name" value="CHROMOSOME UNDETERMINED SCAFFOLD_275, WHOLE GENOME SHOTGUN SEQUENCE"/>
    <property type="match status" value="1"/>
</dbReference>
<dbReference type="PANTHER" id="PTHR12138">
    <property type="entry name" value="PRIMATE-EXPANDED PROTEIN FAMILY"/>
    <property type="match status" value="1"/>
</dbReference>
<proteinExistence type="predicted"/>
<dbReference type="Proteomes" id="UP000694411">
    <property type="component" value="Chromosome 1"/>
</dbReference>
<keyword evidence="2" id="KW-1185">Reference proteome</keyword>
<sequence length="144" mass="15833">MSGGRVTAIWERYLVDTSSSQADTPWCRWGLARDARPHSFTLFRFCPSGIRTEGLLSSPNLHISGFCLFLYKTKHFSIVSLSPRLECSGAILAHCNFRLPGSSNSPASASRVAGITGTRHHAWLIFVFLIDTGCTMLARLVSNS</sequence>
<accession>A0A8D2K3N8</accession>
<reference evidence="1" key="2">
    <citation type="submission" date="2025-08" db="UniProtKB">
        <authorList>
            <consortium name="Ensembl"/>
        </authorList>
    </citation>
    <scope>IDENTIFICATION</scope>
</reference>
<evidence type="ECO:0000313" key="2">
    <source>
        <dbReference type="Proteomes" id="UP000694411"/>
    </source>
</evidence>
<reference evidence="1" key="1">
    <citation type="submission" date="2018-05" db="EMBL/GenBank/DDBJ databases">
        <title>Whole genome of Theropithecus gelada.</title>
        <authorList>
            <person name="Chiou K.L."/>
            <person name="Snyder-Mackler N."/>
        </authorList>
    </citation>
    <scope>NUCLEOTIDE SEQUENCE [LARGE SCALE GENOMIC DNA]</scope>
</reference>
<dbReference type="AlphaFoldDB" id="A0A8D2K3N8"/>
<evidence type="ECO:0000313" key="1">
    <source>
        <dbReference type="Ensembl" id="ENSTGEP00000021967.1"/>
    </source>
</evidence>
<protein>
    <submittedName>
        <fullName evidence="1">Uncharacterized protein</fullName>
    </submittedName>
</protein>
<dbReference type="Ensembl" id="ENSTGET00000026204.1">
    <property type="protein sequence ID" value="ENSTGEP00000021967.1"/>
    <property type="gene ID" value="ENSTGEG00000017752.1"/>
</dbReference>
<organism evidence="1 2">
    <name type="scientific">Theropithecus gelada</name>
    <name type="common">Gelada baboon</name>
    <dbReference type="NCBI Taxonomy" id="9565"/>
    <lineage>
        <taxon>Eukaryota</taxon>
        <taxon>Metazoa</taxon>
        <taxon>Chordata</taxon>
        <taxon>Craniata</taxon>
        <taxon>Vertebrata</taxon>
        <taxon>Euteleostomi</taxon>
        <taxon>Mammalia</taxon>
        <taxon>Eutheria</taxon>
        <taxon>Euarchontoglires</taxon>
        <taxon>Primates</taxon>
        <taxon>Haplorrhini</taxon>
        <taxon>Catarrhini</taxon>
        <taxon>Cercopithecidae</taxon>
        <taxon>Cercopithecinae</taxon>
        <taxon>Theropithecus</taxon>
    </lineage>
</organism>
<reference evidence="1" key="3">
    <citation type="submission" date="2025-09" db="UniProtKB">
        <authorList>
            <consortium name="Ensembl"/>
        </authorList>
    </citation>
    <scope>IDENTIFICATION</scope>
</reference>